<evidence type="ECO:0000313" key="1">
    <source>
        <dbReference type="EMBL" id="VFK80265.1"/>
    </source>
</evidence>
<dbReference type="AlphaFoldDB" id="A0A451BPU3"/>
<gene>
    <name evidence="1" type="ORF">BECKSD772D_GA0070982_109713</name>
    <name evidence="2" type="ORF">BECKSD772D_GA0070982_109717</name>
</gene>
<sequence>MIVAHRVETMVAILERKYRNNAMLTDLQRKAVVQHILNLAGIAENLSTKAESLTEQIDDLAKALDIECEFVPFDVDFPDPSIEK</sequence>
<dbReference type="EMBL" id="CAADHB010000097">
    <property type="protein sequence ID" value="VFK80265.1"/>
    <property type="molecule type" value="Genomic_DNA"/>
</dbReference>
<reference evidence="1" key="1">
    <citation type="submission" date="2019-02" db="EMBL/GenBank/DDBJ databases">
        <authorList>
            <person name="Gruber-Vodicka R. H."/>
            <person name="Seah K. B. B."/>
        </authorList>
    </citation>
    <scope>NUCLEOTIDE SEQUENCE</scope>
    <source>
        <strain evidence="1">BECK_S127</strain>
    </source>
</reference>
<proteinExistence type="predicted"/>
<accession>A0A451BPU3</accession>
<name>A0A451BPU3_9GAMM</name>
<protein>
    <submittedName>
        <fullName evidence="1">Uncharacterized protein</fullName>
    </submittedName>
</protein>
<organism evidence="1">
    <name type="scientific">Candidatus Kentrum sp. SD</name>
    <dbReference type="NCBI Taxonomy" id="2126332"/>
    <lineage>
        <taxon>Bacteria</taxon>
        <taxon>Pseudomonadati</taxon>
        <taxon>Pseudomonadota</taxon>
        <taxon>Gammaproteobacteria</taxon>
        <taxon>Candidatus Kentrum</taxon>
    </lineage>
</organism>
<evidence type="ECO:0000313" key="2">
    <source>
        <dbReference type="EMBL" id="VFK80268.1"/>
    </source>
</evidence>
<dbReference type="EMBL" id="CAADHB010000097">
    <property type="protein sequence ID" value="VFK80268.1"/>
    <property type="molecule type" value="Genomic_DNA"/>
</dbReference>